<dbReference type="PANTHER" id="PTHR23315">
    <property type="entry name" value="U BOX DOMAIN-CONTAINING"/>
    <property type="match status" value="1"/>
</dbReference>
<dbReference type="InterPro" id="IPR058678">
    <property type="entry name" value="ARM_PUB"/>
</dbReference>
<dbReference type="InterPro" id="IPR011989">
    <property type="entry name" value="ARM-like"/>
</dbReference>
<protein>
    <recommendedName>
        <fullName evidence="3">RING-type E3 ubiquitin transferase</fullName>
        <ecNumber evidence="3">2.3.2.27</ecNumber>
    </recommendedName>
</protein>
<sequence>MGSGKQRWKISFHKSPSPLKQPPPAEFLCPLSGNLMADPVIVASGHTFERSCVHACVSLSFHPTLTGAAADFSATIPNLALRSTIVNWCLLHRLDPPKPLSFHSAEKIIRQLMPPPPPVEFNRTPSVGSSEESVTPRSAPSRTPPPLLLTTRPSCYSSSSSCDIEITSSSISLEEEELYSRKMKSSEIHEQEEALISLRKLTRTREESRVCFCTPRILSSLKSLIISRYSNLQVNAAAVLVNLSLEKQNKVKIVRSGIVPPLIDLLRGGYIEAQDHAAGAIFSLSLDDQNKTAIGVLGALPPLLHALRSDSERTRHDSALALYHLLLVQSNRVKMIMLGAVQILLGMVKSGHMSGRVMLVLCNLAASAEGRAAMLDGGAVECFVRLLRCGELESEESCVAALYGLSYGGLRFKGLAKECGAEEVVEGLEKKGRSEVAREKCRRILEVLREKHEEDEDVNWEELLESQRPSHSEKEPEPERMVEMGVPEPEEAEESVQVEVSGADGKS</sequence>
<dbReference type="PROSITE" id="PS51698">
    <property type="entry name" value="U_BOX"/>
    <property type="match status" value="1"/>
</dbReference>
<comment type="pathway">
    <text evidence="2">Protein modification; protein ubiquitination.</text>
</comment>
<dbReference type="GO" id="GO:0061630">
    <property type="term" value="F:ubiquitin protein ligase activity"/>
    <property type="evidence" value="ECO:0007669"/>
    <property type="project" value="UniProtKB-EC"/>
</dbReference>
<dbReference type="SUPFAM" id="SSF57850">
    <property type="entry name" value="RING/U-box"/>
    <property type="match status" value="1"/>
</dbReference>
<gene>
    <name evidence="10" type="ORF">SASPL_139714</name>
</gene>
<feature type="region of interest" description="Disordered" evidence="8">
    <location>
        <begin position="113"/>
        <end position="146"/>
    </location>
</feature>
<feature type="compositionally biased region" description="Acidic residues" evidence="8">
    <location>
        <begin position="453"/>
        <end position="464"/>
    </location>
</feature>
<feature type="compositionally biased region" description="Basic residues" evidence="8">
    <location>
        <begin position="1"/>
        <end position="12"/>
    </location>
</feature>
<keyword evidence="6" id="KW-0833">Ubl conjugation pathway</keyword>
<evidence type="ECO:0000256" key="7">
    <source>
        <dbReference type="PROSITE-ProRule" id="PRU00259"/>
    </source>
</evidence>
<evidence type="ECO:0000256" key="5">
    <source>
        <dbReference type="ARBA" id="ARBA00022737"/>
    </source>
</evidence>
<dbReference type="SUPFAM" id="SSF48371">
    <property type="entry name" value="ARM repeat"/>
    <property type="match status" value="1"/>
</dbReference>
<keyword evidence="11" id="KW-1185">Reference proteome</keyword>
<keyword evidence="4" id="KW-0808">Transferase</keyword>
<feature type="region of interest" description="Disordered" evidence="8">
    <location>
        <begin position="452"/>
        <end position="507"/>
    </location>
</feature>
<feature type="domain" description="U-box" evidence="9">
    <location>
        <begin position="22"/>
        <end position="95"/>
    </location>
</feature>
<dbReference type="FunFam" id="3.30.40.10:FF:000491">
    <property type="entry name" value="RING-type E3 ubiquitin transferase"/>
    <property type="match status" value="1"/>
</dbReference>
<dbReference type="GO" id="GO:0016567">
    <property type="term" value="P:protein ubiquitination"/>
    <property type="evidence" value="ECO:0007669"/>
    <property type="project" value="InterPro"/>
</dbReference>
<dbReference type="Pfam" id="PF04564">
    <property type="entry name" value="U-box"/>
    <property type="match status" value="1"/>
</dbReference>
<reference evidence="10" key="1">
    <citation type="submission" date="2018-01" db="EMBL/GenBank/DDBJ databases">
        <authorList>
            <person name="Mao J.F."/>
        </authorList>
    </citation>
    <scope>NUCLEOTIDE SEQUENCE</scope>
    <source>
        <strain evidence="10">Huo1</strain>
        <tissue evidence="10">Leaf</tissue>
    </source>
</reference>
<dbReference type="Proteomes" id="UP000298416">
    <property type="component" value="Unassembled WGS sequence"/>
</dbReference>
<evidence type="ECO:0000256" key="2">
    <source>
        <dbReference type="ARBA" id="ARBA00004906"/>
    </source>
</evidence>
<evidence type="ECO:0000256" key="1">
    <source>
        <dbReference type="ARBA" id="ARBA00000900"/>
    </source>
</evidence>
<dbReference type="Pfam" id="PF25598">
    <property type="entry name" value="ARM_PUB"/>
    <property type="match status" value="1"/>
</dbReference>
<feature type="compositionally biased region" description="Basic and acidic residues" evidence="8">
    <location>
        <begin position="468"/>
        <end position="482"/>
    </location>
</feature>
<comment type="caution">
    <text evidence="10">The sequence shown here is derived from an EMBL/GenBank/DDBJ whole genome shotgun (WGS) entry which is preliminary data.</text>
</comment>
<dbReference type="Gene3D" id="1.25.10.10">
    <property type="entry name" value="Leucine-rich Repeat Variant"/>
    <property type="match status" value="1"/>
</dbReference>
<evidence type="ECO:0000313" key="11">
    <source>
        <dbReference type="Proteomes" id="UP000298416"/>
    </source>
</evidence>
<dbReference type="InterPro" id="IPR000225">
    <property type="entry name" value="Armadillo"/>
</dbReference>
<dbReference type="PROSITE" id="PS50176">
    <property type="entry name" value="ARM_REPEAT"/>
    <property type="match status" value="1"/>
</dbReference>
<accession>A0A8X8WQL2</accession>
<dbReference type="SMART" id="SM00185">
    <property type="entry name" value="ARM"/>
    <property type="match status" value="3"/>
</dbReference>
<evidence type="ECO:0000256" key="4">
    <source>
        <dbReference type="ARBA" id="ARBA00022679"/>
    </source>
</evidence>
<reference evidence="10" key="2">
    <citation type="submission" date="2020-08" db="EMBL/GenBank/DDBJ databases">
        <title>Plant Genome Project.</title>
        <authorList>
            <person name="Zhang R.-G."/>
        </authorList>
    </citation>
    <scope>NUCLEOTIDE SEQUENCE</scope>
    <source>
        <strain evidence="10">Huo1</strain>
        <tissue evidence="10">Leaf</tissue>
    </source>
</reference>
<evidence type="ECO:0000256" key="3">
    <source>
        <dbReference type="ARBA" id="ARBA00012483"/>
    </source>
</evidence>
<feature type="repeat" description="ARM" evidence="7">
    <location>
        <begin position="257"/>
        <end position="294"/>
    </location>
</feature>
<dbReference type="Gene3D" id="3.30.40.10">
    <property type="entry name" value="Zinc/RING finger domain, C3HC4 (zinc finger)"/>
    <property type="match status" value="1"/>
</dbReference>
<evidence type="ECO:0000313" key="10">
    <source>
        <dbReference type="EMBL" id="KAG6398259.1"/>
    </source>
</evidence>
<evidence type="ECO:0000256" key="6">
    <source>
        <dbReference type="ARBA" id="ARBA00022786"/>
    </source>
</evidence>
<dbReference type="PANTHER" id="PTHR23315:SF339">
    <property type="entry name" value="U-BOX DOMAIN-CONTAINING PROTEIN 40"/>
    <property type="match status" value="1"/>
</dbReference>
<dbReference type="InterPro" id="IPR003613">
    <property type="entry name" value="Ubox_domain"/>
</dbReference>
<dbReference type="InterPro" id="IPR016024">
    <property type="entry name" value="ARM-type_fold"/>
</dbReference>
<evidence type="ECO:0000256" key="8">
    <source>
        <dbReference type="SAM" id="MobiDB-lite"/>
    </source>
</evidence>
<proteinExistence type="predicted"/>
<feature type="compositionally biased region" description="Low complexity" evidence="8">
    <location>
        <begin position="497"/>
        <end position="507"/>
    </location>
</feature>
<feature type="compositionally biased region" description="Polar residues" evidence="8">
    <location>
        <begin position="123"/>
        <end position="133"/>
    </location>
</feature>
<dbReference type="AlphaFoldDB" id="A0A8X8WQL2"/>
<dbReference type="InterPro" id="IPR013083">
    <property type="entry name" value="Znf_RING/FYVE/PHD"/>
</dbReference>
<keyword evidence="5" id="KW-0677">Repeat</keyword>
<dbReference type="EC" id="2.3.2.27" evidence="3"/>
<comment type="catalytic activity">
    <reaction evidence="1">
        <text>S-ubiquitinyl-[E2 ubiquitin-conjugating enzyme]-L-cysteine + [acceptor protein]-L-lysine = [E2 ubiquitin-conjugating enzyme]-L-cysteine + N(6)-ubiquitinyl-[acceptor protein]-L-lysine.</text>
        <dbReference type="EC" id="2.3.2.27"/>
    </reaction>
</comment>
<feature type="region of interest" description="Disordered" evidence="8">
    <location>
        <begin position="1"/>
        <end position="20"/>
    </location>
</feature>
<name>A0A8X8WQL2_SALSN</name>
<organism evidence="10">
    <name type="scientific">Salvia splendens</name>
    <name type="common">Scarlet sage</name>
    <dbReference type="NCBI Taxonomy" id="180675"/>
    <lineage>
        <taxon>Eukaryota</taxon>
        <taxon>Viridiplantae</taxon>
        <taxon>Streptophyta</taxon>
        <taxon>Embryophyta</taxon>
        <taxon>Tracheophyta</taxon>
        <taxon>Spermatophyta</taxon>
        <taxon>Magnoliopsida</taxon>
        <taxon>eudicotyledons</taxon>
        <taxon>Gunneridae</taxon>
        <taxon>Pentapetalae</taxon>
        <taxon>asterids</taxon>
        <taxon>lamiids</taxon>
        <taxon>Lamiales</taxon>
        <taxon>Lamiaceae</taxon>
        <taxon>Nepetoideae</taxon>
        <taxon>Mentheae</taxon>
        <taxon>Salviinae</taxon>
        <taxon>Salvia</taxon>
        <taxon>Salvia subgen. Calosphace</taxon>
        <taxon>core Calosphace</taxon>
    </lineage>
</organism>
<evidence type="ECO:0000259" key="9">
    <source>
        <dbReference type="PROSITE" id="PS51698"/>
    </source>
</evidence>
<dbReference type="EMBL" id="PNBA02000015">
    <property type="protein sequence ID" value="KAG6398259.1"/>
    <property type="molecule type" value="Genomic_DNA"/>
</dbReference>
<dbReference type="SMART" id="SM00504">
    <property type="entry name" value="Ubox"/>
    <property type="match status" value="1"/>
</dbReference>